<dbReference type="Proteomes" id="UP000789570">
    <property type="component" value="Unassembled WGS sequence"/>
</dbReference>
<protein>
    <submittedName>
        <fullName evidence="2">3267_t:CDS:1</fullName>
    </submittedName>
</protein>
<organism evidence="2 3">
    <name type="scientific">Funneliformis caledonium</name>
    <dbReference type="NCBI Taxonomy" id="1117310"/>
    <lineage>
        <taxon>Eukaryota</taxon>
        <taxon>Fungi</taxon>
        <taxon>Fungi incertae sedis</taxon>
        <taxon>Mucoromycota</taxon>
        <taxon>Glomeromycotina</taxon>
        <taxon>Glomeromycetes</taxon>
        <taxon>Glomerales</taxon>
        <taxon>Glomeraceae</taxon>
        <taxon>Funneliformis</taxon>
    </lineage>
</organism>
<evidence type="ECO:0000259" key="1">
    <source>
        <dbReference type="Pfam" id="PF13649"/>
    </source>
</evidence>
<comment type="caution">
    <text evidence="2">The sequence shown here is derived from an EMBL/GenBank/DDBJ whole genome shotgun (WGS) entry which is preliminary data.</text>
</comment>
<dbReference type="SUPFAM" id="SSF53335">
    <property type="entry name" value="S-adenosyl-L-methionine-dependent methyltransferases"/>
    <property type="match status" value="1"/>
</dbReference>
<dbReference type="InterPro" id="IPR041698">
    <property type="entry name" value="Methyltransf_25"/>
</dbReference>
<proteinExistence type="predicted"/>
<dbReference type="Gene3D" id="3.40.50.150">
    <property type="entry name" value="Vaccinia Virus protein VP39"/>
    <property type="match status" value="1"/>
</dbReference>
<dbReference type="Pfam" id="PF13649">
    <property type="entry name" value="Methyltransf_25"/>
    <property type="match status" value="1"/>
</dbReference>
<evidence type="ECO:0000313" key="3">
    <source>
        <dbReference type="Proteomes" id="UP000789570"/>
    </source>
</evidence>
<feature type="domain" description="Methyltransferase" evidence="1">
    <location>
        <begin position="89"/>
        <end position="181"/>
    </location>
</feature>
<name>A0A9N9C4C6_9GLOM</name>
<dbReference type="PANTHER" id="PTHR43591">
    <property type="entry name" value="METHYLTRANSFERASE"/>
    <property type="match status" value="1"/>
</dbReference>
<gene>
    <name evidence="2" type="ORF">FCALED_LOCUS7903</name>
</gene>
<reference evidence="2" key="1">
    <citation type="submission" date="2021-06" db="EMBL/GenBank/DDBJ databases">
        <authorList>
            <person name="Kallberg Y."/>
            <person name="Tangrot J."/>
            <person name="Rosling A."/>
        </authorList>
    </citation>
    <scope>NUCLEOTIDE SEQUENCE</scope>
    <source>
        <strain evidence="2">UK204</strain>
    </source>
</reference>
<accession>A0A9N9C4C6</accession>
<keyword evidence="3" id="KW-1185">Reference proteome</keyword>
<dbReference type="AlphaFoldDB" id="A0A9N9C4C6"/>
<dbReference type="InterPro" id="IPR029063">
    <property type="entry name" value="SAM-dependent_MTases_sf"/>
</dbReference>
<dbReference type="CDD" id="cd02440">
    <property type="entry name" value="AdoMet_MTases"/>
    <property type="match status" value="1"/>
</dbReference>
<evidence type="ECO:0000313" key="2">
    <source>
        <dbReference type="EMBL" id="CAG8587265.1"/>
    </source>
</evidence>
<sequence length="310" mass="35553">MGHFHSRNHLISNCSRKSLKTSTTTNYSSQFRYFNGRRFHNNENSIYFLPNDNEEVDRLQLQHFLFRYIWKSNFSAPINDLLDQGSANVLDVGCGPGTWLLEMSTNYPQSSFTGIDISPIYPGDIKPRNLTFYTENVLEGLPFADNTFDFVYMRFMITAFTVDDWQNKVVKELIRVCKPGGWVEFMDGDLCFNSEGPAGKTLMDAFRSILVSKQINPNITKCLYPILSSMPTITSLSSEIKPGPIGSWAGRIGELASQDFSQILHAMKPILSKVIECTEEEYNELVEEFERECNSNKTNFVHFRFFAKKK</sequence>
<dbReference type="OrthoDB" id="2013972at2759"/>
<dbReference type="EMBL" id="CAJVPQ010002193">
    <property type="protein sequence ID" value="CAG8587265.1"/>
    <property type="molecule type" value="Genomic_DNA"/>
</dbReference>